<dbReference type="GO" id="GO:0004674">
    <property type="term" value="F:protein serine/threonine kinase activity"/>
    <property type="evidence" value="ECO:0007669"/>
    <property type="project" value="TreeGrafter"/>
</dbReference>
<sequence length="193" mass="21914">MFRQEADLWFTLNHSNVIKLYGACYEGRQPFFVCERATSMTLTKYLDPKEGRSREKWFRLLQAAHGLQHLHDNNIVHGDLKGDNILICDGGAMKIADFGLSLFATRPPGEETQTVTGRAPWGKVNAGAIKYAVTKERKMPSRPPTFETHEWDLVEHMCCYDPQQRIGIGAVIKILEDIGIRDLIENSSYRTCA</sequence>
<feature type="domain" description="Protein kinase" evidence="1">
    <location>
        <begin position="1"/>
        <end position="193"/>
    </location>
</feature>
<dbReference type="Pfam" id="PF00069">
    <property type="entry name" value="Pkinase"/>
    <property type="match status" value="1"/>
</dbReference>
<evidence type="ECO:0000259" key="1">
    <source>
        <dbReference type="PROSITE" id="PS50011"/>
    </source>
</evidence>
<evidence type="ECO:0000313" key="2">
    <source>
        <dbReference type="EMBL" id="GMF27371.1"/>
    </source>
</evidence>
<dbReference type="Gene3D" id="1.10.510.10">
    <property type="entry name" value="Transferase(Phosphotransferase) domain 1"/>
    <property type="match status" value="2"/>
</dbReference>
<dbReference type="SUPFAM" id="SSF56112">
    <property type="entry name" value="Protein kinase-like (PK-like)"/>
    <property type="match status" value="1"/>
</dbReference>
<dbReference type="PROSITE" id="PS50011">
    <property type="entry name" value="PROTEIN_KINASE_DOM"/>
    <property type="match status" value="1"/>
</dbReference>
<dbReference type="PANTHER" id="PTHR44329:SF214">
    <property type="entry name" value="PROTEIN KINASE DOMAIN-CONTAINING PROTEIN"/>
    <property type="match status" value="1"/>
</dbReference>
<dbReference type="InterPro" id="IPR051681">
    <property type="entry name" value="Ser/Thr_Kinases-Pseudokinases"/>
</dbReference>
<organism evidence="2 3">
    <name type="scientific">Phytophthora lilii</name>
    <dbReference type="NCBI Taxonomy" id="2077276"/>
    <lineage>
        <taxon>Eukaryota</taxon>
        <taxon>Sar</taxon>
        <taxon>Stramenopiles</taxon>
        <taxon>Oomycota</taxon>
        <taxon>Peronosporomycetes</taxon>
        <taxon>Peronosporales</taxon>
        <taxon>Peronosporaceae</taxon>
        <taxon>Phytophthora</taxon>
    </lineage>
</organism>
<dbReference type="InterPro" id="IPR011009">
    <property type="entry name" value="Kinase-like_dom_sf"/>
</dbReference>
<name>A0A9W6X1U6_9STRA</name>
<proteinExistence type="predicted"/>
<dbReference type="Proteomes" id="UP001165083">
    <property type="component" value="Unassembled WGS sequence"/>
</dbReference>
<dbReference type="PROSITE" id="PS00108">
    <property type="entry name" value="PROTEIN_KINASE_ST"/>
    <property type="match status" value="1"/>
</dbReference>
<dbReference type="AlphaFoldDB" id="A0A9W6X1U6"/>
<evidence type="ECO:0000313" key="3">
    <source>
        <dbReference type="Proteomes" id="UP001165083"/>
    </source>
</evidence>
<dbReference type="InterPro" id="IPR008271">
    <property type="entry name" value="Ser/Thr_kinase_AS"/>
</dbReference>
<gene>
    <name evidence="2" type="ORF">Plil01_001144700</name>
</gene>
<comment type="caution">
    <text evidence="2">The sequence shown here is derived from an EMBL/GenBank/DDBJ whole genome shotgun (WGS) entry which is preliminary data.</text>
</comment>
<dbReference type="GO" id="GO:0005524">
    <property type="term" value="F:ATP binding"/>
    <property type="evidence" value="ECO:0007669"/>
    <property type="project" value="InterPro"/>
</dbReference>
<dbReference type="EMBL" id="BSXW01000659">
    <property type="protein sequence ID" value="GMF27371.1"/>
    <property type="molecule type" value="Genomic_DNA"/>
</dbReference>
<keyword evidence="3" id="KW-1185">Reference proteome</keyword>
<dbReference type="PANTHER" id="PTHR44329">
    <property type="entry name" value="SERINE/THREONINE-PROTEIN KINASE TNNI3K-RELATED"/>
    <property type="match status" value="1"/>
</dbReference>
<reference evidence="2" key="1">
    <citation type="submission" date="2023-04" db="EMBL/GenBank/DDBJ databases">
        <title>Phytophthora lilii NBRC 32176.</title>
        <authorList>
            <person name="Ichikawa N."/>
            <person name="Sato H."/>
            <person name="Tonouchi N."/>
        </authorList>
    </citation>
    <scope>NUCLEOTIDE SEQUENCE</scope>
    <source>
        <strain evidence="2">NBRC 32176</strain>
    </source>
</reference>
<accession>A0A9W6X1U6</accession>
<dbReference type="CDD" id="cd00180">
    <property type="entry name" value="PKc"/>
    <property type="match status" value="1"/>
</dbReference>
<protein>
    <submittedName>
        <fullName evidence="2">Unnamed protein product</fullName>
    </submittedName>
</protein>
<dbReference type="InterPro" id="IPR000719">
    <property type="entry name" value="Prot_kinase_dom"/>
</dbReference>
<dbReference type="SMART" id="SM00220">
    <property type="entry name" value="S_TKc"/>
    <property type="match status" value="1"/>
</dbReference>
<dbReference type="OrthoDB" id="104900at2759"/>